<keyword evidence="1" id="KW-0472">Membrane</keyword>
<keyword evidence="1" id="KW-0812">Transmembrane</keyword>
<dbReference type="EMBL" id="CP066776">
    <property type="protein sequence ID" value="QQL46222.1"/>
    <property type="molecule type" value="Genomic_DNA"/>
</dbReference>
<evidence type="ECO:0000313" key="3">
    <source>
        <dbReference type="Proteomes" id="UP000475117"/>
    </source>
</evidence>
<dbReference type="Proteomes" id="UP000475117">
    <property type="component" value="Chromosome"/>
</dbReference>
<organism evidence="2 3">
    <name type="scientific">Sulfuriroseicoccus oceanibius</name>
    <dbReference type="NCBI Taxonomy" id="2707525"/>
    <lineage>
        <taxon>Bacteria</taxon>
        <taxon>Pseudomonadati</taxon>
        <taxon>Verrucomicrobiota</taxon>
        <taxon>Verrucomicrobiia</taxon>
        <taxon>Verrucomicrobiales</taxon>
        <taxon>Verrucomicrobiaceae</taxon>
        <taxon>Sulfuriroseicoccus</taxon>
    </lineage>
</organism>
<dbReference type="PANTHER" id="PTHR37692:SF1">
    <property type="entry name" value="DUF420 DOMAIN-CONTAINING PROTEIN"/>
    <property type="match status" value="1"/>
</dbReference>
<accession>A0A7T7F3T9</accession>
<gene>
    <name evidence="2" type="ORF">G3M56_006470</name>
</gene>
<dbReference type="RefSeq" id="WP_235203623.1">
    <property type="nucleotide sequence ID" value="NZ_CP066776.1"/>
</dbReference>
<keyword evidence="3" id="KW-1185">Reference proteome</keyword>
<feature type="transmembrane region" description="Helical" evidence="1">
    <location>
        <begin position="35"/>
        <end position="52"/>
    </location>
</feature>
<proteinExistence type="predicted"/>
<dbReference type="PANTHER" id="PTHR37692">
    <property type="entry name" value="HYPOTHETICAL MEMBRANE SPANNING PROTEIN"/>
    <property type="match status" value="1"/>
</dbReference>
<sequence>MPFVNSCLNATAVVFLTVGFIAIKMGAKELHRKMMVSAFVTSAIFLVGYVAHKIYVKGVHTPFPGEGTWKAIYLTMLASHVILAMAIVPMILITMKHAIKGDFEKHRRIARWTFPIWYYVSITGVLVYCFLYVWFV</sequence>
<feature type="transmembrane region" description="Helical" evidence="1">
    <location>
        <begin position="72"/>
        <end position="95"/>
    </location>
</feature>
<evidence type="ECO:0000313" key="2">
    <source>
        <dbReference type="EMBL" id="QQL46222.1"/>
    </source>
</evidence>
<dbReference type="KEGG" id="soa:G3M56_006470"/>
<dbReference type="AlphaFoldDB" id="A0A7T7F3T9"/>
<feature type="transmembrane region" description="Helical" evidence="1">
    <location>
        <begin position="6"/>
        <end position="23"/>
    </location>
</feature>
<name>A0A7T7F3T9_9BACT</name>
<protein>
    <submittedName>
        <fullName evidence="2">DUF420 domain-containing protein</fullName>
    </submittedName>
</protein>
<keyword evidence="1" id="KW-1133">Transmembrane helix</keyword>
<dbReference type="Pfam" id="PF04238">
    <property type="entry name" value="DUF420"/>
    <property type="match status" value="1"/>
</dbReference>
<dbReference type="InterPro" id="IPR007352">
    <property type="entry name" value="DUF420"/>
</dbReference>
<evidence type="ECO:0000256" key="1">
    <source>
        <dbReference type="SAM" id="Phobius"/>
    </source>
</evidence>
<reference evidence="2 3" key="1">
    <citation type="submission" date="2020-12" db="EMBL/GenBank/DDBJ databases">
        <title>Sulforoseuscoccus oceanibium gen. nov., sp. nov., a representative of the phylum Verrucomicrobia with special cytoplasmic membrane, and proposal of Sulforoseuscoccusaceae fam. nov.</title>
        <authorList>
            <person name="Xi F."/>
        </authorList>
    </citation>
    <scope>NUCLEOTIDE SEQUENCE [LARGE SCALE GENOMIC DNA]</scope>
    <source>
        <strain evidence="2 3">T37</strain>
    </source>
</reference>
<feature type="transmembrane region" description="Helical" evidence="1">
    <location>
        <begin position="116"/>
        <end position="135"/>
    </location>
</feature>